<reference evidence="8 9" key="1">
    <citation type="submission" date="2019-07" db="EMBL/GenBank/DDBJ databases">
        <title>Cryptosporangium phraense sp. nov., isolated from plant litter.</title>
        <authorList>
            <person name="Suriyachadkun C."/>
        </authorList>
    </citation>
    <scope>NUCLEOTIDE SEQUENCE [LARGE SCALE GENOMIC DNA]</scope>
    <source>
        <strain evidence="8 9">A-T 5661</strain>
    </source>
</reference>
<sequence length="551" mass="59132">MSTTSGTLSKQCSCRGPDGRKLGTRCPKLRRAGGTWSPTHGRWSYQRELPADPDRPGRRQLRNRTFAERQDAADELQRVNALLALAAGDPGLGAQIATLLLAVPRDQPMPDRDVVARRIRAGVAPAVEISTGQYLTDWLATRKLKTLTLRSYAGHIRNHLIPHLGHIPVDKLRVEHLQAMVAAIEDRTTGIEIARQSDDPEVRASVKGVPTTGPATLHRIRATLRKALNDAIRVHRLIEFNPAAHLELPPGRRPKARVWTAPAVAAWLATGARPSPVMVWTPAQAGRFLDFAEEHDPDLVALYTLTLHRGPRRGEVVGLPESQLDLDARLMMISTAILVDGYTTITDAVKSQAGDRPVPLDQVSVGALRRYFARRAEWKLAAGPDWPDTGLVFVRPDGRPWHPELVSERFEKLVARAGLPPIRFHDLRHCAATYMKAAGSDLKDIQEVLGHSGIAITGDTYTSVIFELETEMAKADAAAALIPRARAANGPTGTAPAGGRSIGRIGGPPDTGPTGSGTPGGPGVAEGGVAEGGVAEGGADEEGVSPQARAS</sequence>
<dbReference type="Pfam" id="PF14659">
    <property type="entry name" value="Phage_int_SAM_3"/>
    <property type="match status" value="1"/>
</dbReference>
<evidence type="ECO:0000256" key="3">
    <source>
        <dbReference type="ARBA" id="ARBA00023172"/>
    </source>
</evidence>
<dbReference type="SUPFAM" id="SSF56349">
    <property type="entry name" value="DNA breaking-rejoining enzymes"/>
    <property type="match status" value="1"/>
</dbReference>
<keyword evidence="2 4" id="KW-0238">DNA-binding</keyword>
<dbReference type="InterPro" id="IPR002104">
    <property type="entry name" value="Integrase_catalytic"/>
</dbReference>
<dbReference type="Proteomes" id="UP000317982">
    <property type="component" value="Unassembled WGS sequence"/>
</dbReference>
<dbReference type="Pfam" id="PF00589">
    <property type="entry name" value="Phage_integrase"/>
    <property type="match status" value="1"/>
</dbReference>
<evidence type="ECO:0000259" key="6">
    <source>
        <dbReference type="PROSITE" id="PS51898"/>
    </source>
</evidence>
<name>A0A545ANE8_9ACTN</name>
<dbReference type="PROSITE" id="PS51900">
    <property type="entry name" value="CB"/>
    <property type="match status" value="1"/>
</dbReference>
<dbReference type="OrthoDB" id="9805859at2"/>
<dbReference type="RefSeq" id="WP_142706685.1">
    <property type="nucleotide sequence ID" value="NZ_VIRS01000016.1"/>
</dbReference>
<keyword evidence="1" id="KW-0229">DNA integration</keyword>
<feature type="region of interest" description="Disordered" evidence="5">
    <location>
        <begin position="487"/>
        <end position="551"/>
    </location>
</feature>
<evidence type="ECO:0000256" key="2">
    <source>
        <dbReference type="ARBA" id="ARBA00023125"/>
    </source>
</evidence>
<dbReference type="AlphaFoldDB" id="A0A545ANE8"/>
<dbReference type="InterPro" id="IPR044068">
    <property type="entry name" value="CB"/>
</dbReference>
<feature type="compositionally biased region" description="Gly residues" evidence="5">
    <location>
        <begin position="514"/>
        <end position="536"/>
    </location>
</feature>
<evidence type="ECO:0000313" key="8">
    <source>
        <dbReference type="EMBL" id="TQS42816.1"/>
    </source>
</evidence>
<feature type="compositionally biased region" description="Low complexity" evidence="5">
    <location>
        <begin position="487"/>
        <end position="499"/>
    </location>
</feature>
<evidence type="ECO:0000256" key="1">
    <source>
        <dbReference type="ARBA" id="ARBA00022908"/>
    </source>
</evidence>
<feature type="domain" description="Tyr recombinase" evidence="6">
    <location>
        <begin position="275"/>
        <end position="474"/>
    </location>
</feature>
<dbReference type="InterPro" id="IPR004107">
    <property type="entry name" value="Integrase_SAM-like_N"/>
</dbReference>
<evidence type="ECO:0000256" key="5">
    <source>
        <dbReference type="SAM" id="MobiDB-lite"/>
    </source>
</evidence>
<evidence type="ECO:0000256" key="4">
    <source>
        <dbReference type="PROSITE-ProRule" id="PRU01248"/>
    </source>
</evidence>
<dbReference type="Gene3D" id="1.10.443.10">
    <property type="entry name" value="Intergrase catalytic core"/>
    <property type="match status" value="1"/>
</dbReference>
<dbReference type="InterPro" id="IPR050090">
    <property type="entry name" value="Tyrosine_recombinase_XerCD"/>
</dbReference>
<dbReference type="InterPro" id="IPR011010">
    <property type="entry name" value="DNA_brk_join_enz"/>
</dbReference>
<dbReference type="InterPro" id="IPR013762">
    <property type="entry name" value="Integrase-like_cat_sf"/>
</dbReference>
<evidence type="ECO:0000313" key="9">
    <source>
        <dbReference type="Proteomes" id="UP000317982"/>
    </source>
</evidence>
<feature type="compositionally biased region" description="Polar residues" evidence="5">
    <location>
        <begin position="1"/>
        <end position="12"/>
    </location>
</feature>
<feature type="region of interest" description="Disordered" evidence="5">
    <location>
        <begin position="1"/>
        <end position="59"/>
    </location>
</feature>
<evidence type="ECO:0000259" key="7">
    <source>
        <dbReference type="PROSITE" id="PS51900"/>
    </source>
</evidence>
<dbReference type="InParanoid" id="A0A545ANE8"/>
<feature type="domain" description="Core-binding (CB)" evidence="7">
    <location>
        <begin position="129"/>
        <end position="232"/>
    </location>
</feature>
<dbReference type="GO" id="GO:0003677">
    <property type="term" value="F:DNA binding"/>
    <property type="evidence" value="ECO:0007669"/>
    <property type="project" value="UniProtKB-UniRule"/>
</dbReference>
<organism evidence="8 9">
    <name type="scientific">Cryptosporangium phraense</name>
    <dbReference type="NCBI Taxonomy" id="2593070"/>
    <lineage>
        <taxon>Bacteria</taxon>
        <taxon>Bacillati</taxon>
        <taxon>Actinomycetota</taxon>
        <taxon>Actinomycetes</taxon>
        <taxon>Cryptosporangiales</taxon>
        <taxon>Cryptosporangiaceae</taxon>
        <taxon>Cryptosporangium</taxon>
    </lineage>
</organism>
<protein>
    <submittedName>
        <fullName evidence="8">Site-specific integrase</fullName>
    </submittedName>
</protein>
<dbReference type="CDD" id="cd01189">
    <property type="entry name" value="INT_ICEBs1_C_like"/>
    <property type="match status" value="1"/>
</dbReference>
<comment type="caution">
    <text evidence="8">The sequence shown here is derived from an EMBL/GenBank/DDBJ whole genome shotgun (WGS) entry which is preliminary data.</text>
</comment>
<dbReference type="GO" id="GO:0015074">
    <property type="term" value="P:DNA integration"/>
    <property type="evidence" value="ECO:0007669"/>
    <property type="project" value="UniProtKB-KW"/>
</dbReference>
<accession>A0A545ANE8</accession>
<dbReference type="InterPro" id="IPR010998">
    <property type="entry name" value="Integrase_recombinase_N"/>
</dbReference>
<dbReference type="PANTHER" id="PTHR30349">
    <property type="entry name" value="PHAGE INTEGRASE-RELATED"/>
    <property type="match status" value="1"/>
</dbReference>
<keyword evidence="3" id="KW-0233">DNA recombination</keyword>
<proteinExistence type="predicted"/>
<dbReference type="Gene3D" id="1.10.150.130">
    <property type="match status" value="1"/>
</dbReference>
<dbReference type="PANTHER" id="PTHR30349:SF91">
    <property type="entry name" value="INTA PROTEIN"/>
    <property type="match status" value="1"/>
</dbReference>
<dbReference type="EMBL" id="VIRS01000016">
    <property type="protein sequence ID" value="TQS42816.1"/>
    <property type="molecule type" value="Genomic_DNA"/>
</dbReference>
<gene>
    <name evidence="8" type="ORF">FL583_22440</name>
</gene>
<dbReference type="GO" id="GO:0006310">
    <property type="term" value="P:DNA recombination"/>
    <property type="evidence" value="ECO:0007669"/>
    <property type="project" value="UniProtKB-KW"/>
</dbReference>
<dbReference type="PROSITE" id="PS51898">
    <property type="entry name" value="TYR_RECOMBINASE"/>
    <property type="match status" value="1"/>
</dbReference>
<keyword evidence="9" id="KW-1185">Reference proteome</keyword>